<accession>A0A7C9M570</accession>
<dbReference type="Pfam" id="PF05139">
    <property type="entry name" value="Erythro_esteras"/>
    <property type="match status" value="1"/>
</dbReference>
<dbReference type="Gene3D" id="3.40.1660.10">
    <property type="entry name" value="EreA-like (biosynthetic domain)"/>
    <property type="match status" value="1"/>
</dbReference>
<comment type="caution">
    <text evidence="2">The sequence shown here is derived from an EMBL/GenBank/DDBJ whole genome shotgun (WGS) entry which is preliminary data.</text>
</comment>
<sequence length="443" mass="49681">MVGGMTPSPQLHPVTDDPACYDDLLAQMAGARFVLIGEASHGTHEFYKERARLTQRLIEERGFEAVVAEADWPDAYRVNRFVRGQAPADTRAEAALGDFGRFPRWMWRNEPTRDFVTWLRAHNARRPQAQAGFYGMDLYSLHRSMDAVVAYLEGVDPAAAQRARQRYSCFEPYGTDPQSYGLATGYGVAEPCEDAAVAQLVELQARTLRRAGEDILAEDERFYAEQNARLALNAERYYRELFRGRQDTWNLRDTHMADTVDALAGHLEAQGQAGKLVVWAHNSHVGDARATEVGWRQDQENLGQYLRQRHPGQTFVLGQTTFQGHVTAADDWGQPARHQAVRPAISGSVEAALHALRPSHYWLSLRGEVPPALQGERLQRFIGVLYRPATERQSHYLHTRLAEQYDAVLHLDRTGALVPLDSPGELPEQAEAGEQPATFPSGE</sequence>
<evidence type="ECO:0000313" key="2">
    <source>
        <dbReference type="EMBL" id="MVN86225.1"/>
    </source>
</evidence>
<name>A0A7C9M570_9DEIO</name>
<dbReference type="GO" id="GO:0046677">
    <property type="term" value="P:response to antibiotic"/>
    <property type="evidence" value="ECO:0007669"/>
    <property type="project" value="InterPro"/>
</dbReference>
<dbReference type="Proteomes" id="UP000483286">
    <property type="component" value="Unassembled WGS sequence"/>
</dbReference>
<dbReference type="InterPro" id="IPR052036">
    <property type="entry name" value="Hydrolase/PRTase-associated"/>
</dbReference>
<dbReference type="PANTHER" id="PTHR31299:SF0">
    <property type="entry name" value="ESTERASE, PUTATIVE (AFU_ORTHOLOGUE AFUA_1G05850)-RELATED"/>
    <property type="match status" value="1"/>
</dbReference>
<dbReference type="AlphaFoldDB" id="A0A7C9M570"/>
<dbReference type="Gene3D" id="1.20.1440.30">
    <property type="entry name" value="Biosynthetic Protein domain"/>
    <property type="match status" value="1"/>
</dbReference>
<dbReference type="PIRSF" id="PIRSF036794">
    <property type="entry name" value="UCP_erythr_ester"/>
    <property type="match status" value="1"/>
</dbReference>
<reference evidence="2 3" key="1">
    <citation type="submission" date="2019-12" db="EMBL/GenBank/DDBJ databases">
        <title>Deinococcus sp. HMF7620 Genome sequencing and assembly.</title>
        <authorList>
            <person name="Kang H."/>
            <person name="Kim H."/>
            <person name="Joh K."/>
        </authorList>
    </citation>
    <scope>NUCLEOTIDE SEQUENCE [LARGE SCALE GENOMIC DNA]</scope>
    <source>
        <strain evidence="2 3">HMF7620</strain>
    </source>
</reference>
<evidence type="ECO:0000313" key="3">
    <source>
        <dbReference type="Proteomes" id="UP000483286"/>
    </source>
</evidence>
<protein>
    <submittedName>
        <fullName evidence="2">Erythromycin esterase family protein</fullName>
    </submittedName>
</protein>
<dbReference type="InterPro" id="IPR014622">
    <property type="entry name" value="UCP036794_erythomycin"/>
</dbReference>
<dbReference type="CDD" id="cd14728">
    <property type="entry name" value="Ere-like"/>
    <property type="match status" value="1"/>
</dbReference>
<organism evidence="2 3">
    <name type="scientific">Deinococcus arboris</name>
    <dbReference type="NCBI Taxonomy" id="2682977"/>
    <lineage>
        <taxon>Bacteria</taxon>
        <taxon>Thermotogati</taxon>
        <taxon>Deinococcota</taxon>
        <taxon>Deinococci</taxon>
        <taxon>Deinococcales</taxon>
        <taxon>Deinococcaceae</taxon>
        <taxon>Deinococcus</taxon>
    </lineage>
</organism>
<dbReference type="Gene3D" id="3.30.1870.10">
    <property type="entry name" value="EreA-like, domain 2"/>
    <property type="match status" value="1"/>
</dbReference>
<dbReference type="SUPFAM" id="SSF159501">
    <property type="entry name" value="EreA/ChaN-like"/>
    <property type="match status" value="1"/>
</dbReference>
<gene>
    <name evidence="2" type="ORF">GO986_05550</name>
</gene>
<dbReference type="EMBL" id="WQLB01000005">
    <property type="protein sequence ID" value="MVN86225.1"/>
    <property type="molecule type" value="Genomic_DNA"/>
</dbReference>
<feature type="region of interest" description="Disordered" evidence="1">
    <location>
        <begin position="419"/>
        <end position="443"/>
    </location>
</feature>
<keyword evidence="3" id="KW-1185">Reference proteome</keyword>
<evidence type="ECO:0000256" key="1">
    <source>
        <dbReference type="SAM" id="MobiDB-lite"/>
    </source>
</evidence>
<dbReference type="PANTHER" id="PTHR31299">
    <property type="entry name" value="ESTERASE, PUTATIVE (AFU_ORTHOLOGUE AFUA_1G05850)-RELATED"/>
    <property type="match status" value="1"/>
</dbReference>
<dbReference type="InterPro" id="IPR007815">
    <property type="entry name" value="Emycin_Estase"/>
</dbReference>
<proteinExistence type="predicted"/>